<accession>A0ABS4KTE5</accession>
<name>A0ABS4KTE5_9CLOT</name>
<evidence type="ECO:0000313" key="2">
    <source>
        <dbReference type="Proteomes" id="UP001519307"/>
    </source>
</evidence>
<dbReference type="InterPro" id="IPR021145">
    <property type="entry name" value="Portal_protein_SPP1_Gp6-like"/>
</dbReference>
<dbReference type="InterPro" id="IPR006428">
    <property type="entry name" value="Portal_SPP1-type"/>
</dbReference>
<organism evidence="1 2">
    <name type="scientific">Clostridium algifaecis</name>
    <dbReference type="NCBI Taxonomy" id="1472040"/>
    <lineage>
        <taxon>Bacteria</taxon>
        <taxon>Bacillati</taxon>
        <taxon>Bacillota</taxon>
        <taxon>Clostridia</taxon>
        <taxon>Eubacteriales</taxon>
        <taxon>Clostridiaceae</taxon>
        <taxon>Clostridium</taxon>
    </lineage>
</organism>
<dbReference type="RefSeq" id="WP_209701884.1">
    <property type="nucleotide sequence ID" value="NZ_JAGGLM010000006.1"/>
</dbReference>
<reference evidence="1 2" key="1">
    <citation type="submission" date="2021-03" db="EMBL/GenBank/DDBJ databases">
        <title>Genomic Encyclopedia of Type Strains, Phase IV (KMG-IV): sequencing the most valuable type-strain genomes for metagenomic binning, comparative biology and taxonomic classification.</title>
        <authorList>
            <person name="Goeker M."/>
        </authorList>
    </citation>
    <scope>NUCLEOTIDE SEQUENCE [LARGE SCALE GENOMIC DNA]</scope>
    <source>
        <strain evidence="1 2">DSM 28783</strain>
    </source>
</reference>
<keyword evidence="2" id="KW-1185">Reference proteome</keyword>
<dbReference type="Proteomes" id="UP001519307">
    <property type="component" value="Unassembled WGS sequence"/>
</dbReference>
<evidence type="ECO:0000313" key="1">
    <source>
        <dbReference type="EMBL" id="MBP2032711.1"/>
    </source>
</evidence>
<comment type="caution">
    <text evidence="1">The sequence shown here is derived from an EMBL/GenBank/DDBJ whole genome shotgun (WGS) entry which is preliminary data.</text>
</comment>
<dbReference type="Pfam" id="PF05133">
    <property type="entry name" value="SPP1_portal"/>
    <property type="match status" value="1"/>
</dbReference>
<sequence length="438" mass="50480">MQVTENLILQCLNELNKNYINKQIYKKYYEGNHAILSNYTMQDSRSNMKLVFNFPRKFVDNEVGYLLGKPVNYVSKSDDEEIIKAIDLNTSHWDKEHNINLRKQSEIFGESYELNYINEEGEFSAAILNPLNCYVLEDGTAERNVLLAIHKYTKQFDDNEYMDVYTDSQILHYKIGKATDGVVYSEGGLELLGSHNHIFGKVPVIVCPANSERKSGFQDIISLFDAYNALNSDLVNEIADHRNAYLVIENAKLEEEDLGKMKQMGIIQVPSGGKVSWLTKDINDSFVKNELDNIERKIYDLMDEVNFNENWASNTSSLALRNKLLNLENRVSMREAIMEKVIKKRLKNLFIFLSKKEGKQYDYRDIAVKFTRNLPTDLTGLADVIVKLENVCSQETLLTLLPFVENPKLEVNKYSSEQKKLNLWNVDVSSKDTIKNQN</sequence>
<proteinExistence type="predicted"/>
<dbReference type="NCBIfam" id="TIGR01538">
    <property type="entry name" value="portal_SPP1"/>
    <property type="match status" value="1"/>
</dbReference>
<protein>
    <submittedName>
        <fullName evidence="1">SPP1 family phage portal protein</fullName>
    </submittedName>
</protein>
<dbReference type="EMBL" id="JAGGLM010000006">
    <property type="protein sequence ID" value="MBP2032711.1"/>
    <property type="molecule type" value="Genomic_DNA"/>
</dbReference>
<gene>
    <name evidence="1" type="ORF">J2Z42_001385</name>
</gene>